<gene>
    <name evidence="1" type="ORF">E5676_scaffold307G00290</name>
</gene>
<dbReference type="EMBL" id="SSTD01006538">
    <property type="protein sequence ID" value="TYK19800.1"/>
    <property type="molecule type" value="Genomic_DNA"/>
</dbReference>
<organism evidence="1 2">
    <name type="scientific">Cucumis melo var. makuwa</name>
    <name type="common">Oriental melon</name>
    <dbReference type="NCBI Taxonomy" id="1194695"/>
    <lineage>
        <taxon>Eukaryota</taxon>
        <taxon>Viridiplantae</taxon>
        <taxon>Streptophyta</taxon>
        <taxon>Embryophyta</taxon>
        <taxon>Tracheophyta</taxon>
        <taxon>Spermatophyta</taxon>
        <taxon>Magnoliopsida</taxon>
        <taxon>eudicotyledons</taxon>
        <taxon>Gunneridae</taxon>
        <taxon>Pentapetalae</taxon>
        <taxon>rosids</taxon>
        <taxon>fabids</taxon>
        <taxon>Cucurbitales</taxon>
        <taxon>Cucurbitaceae</taxon>
        <taxon>Benincaseae</taxon>
        <taxon>Cucumis</taxon>
    </lineage>
</organism>
<dbReference type="Proteomes" id="UP000321947">
    <property type="component" value="Unassembled WGS sequence"/>
</dbReference>
<reference evidence="1 2" key="1">
    <citation type="submission" date="2019-08" db="EMBL/GenBank/DDBJ databases">
        <title>Draft genome sequences of two oriental melons (Cucumis melo L. var makuwa).</title>
        <authorList>
            <person name="Kwon S.-Y."/>
        </authorList>
    </citation>
    <scope>NUCLEOTIDE SEQUENCE [LARGE SCALE GENOMIC DNA]</scope>
    <source>
        <strain evidence="2">cv. Chang Bougi</strain>
        <tissue evidence="1">Leaf</tissue>
    </source>
</reference>
<accession>A0A5D3D8L3</accession>
<proteinExistence type="predicted"/>
<evidence type="ECO:0000313" key="2">
    <source>
        <dbReference type="Proteomes" id="UP000321947"/>
    </source>
</evidence>
<protein>
    <submittedName>
        <fullName evidence="1">Uncharacterized protein</fullName>
    </submittedName>
</protein>
<evidence type="ECO:0000313" key="1">
    <source>
        <dbReference type="EMBL" id="TYK19800.1"/>
    </source>
</evidence>
<dbReference type="Pfam" id="PF02992">
    <property type="entry name" value="Transposase_21"/>
    <property type="match status" value="1"/>
</dbReference>
<comment type="caution">
    <text evidence="1">The sequence shown here is derived from an EMBL/GenBank/DDBJ whole genome shotgun (WGS) entry which is preliminary data.</text>
</comment>
<dbReference type="InterPro" id="IPR004242">
    <property type="entry name" value="Transposase_21"/>
</dbReference>
<name>A0A5D3D8L3_CUCMM</name>
<dbReference type="AlphaFoldDB" id="A0A5D3D8L3"/>
<sequence length="105" mass="12578">MKEINFFMSLLILDPRSPSREIIVYLQPLIEELKELWNFGVHTYDSLIAQFFQLHSTLLWTINDFAAYGQSGVRRSIRHIPYAWVIDHRSRYEVKYPSWDIDAIF</sequence>